<organism evidence="1 2">
    <name type="scientific">Acetoanaerobium noterae</name>
    <dbReference type="NCBI Taxonomy" id="745369"/>
    <lineage>
        <taxon>Bacteria</taxon>
        <taxon>Bacillati</taxon>
        <taxon>Bacillota</taxon>
        <taxon>Clostridia</taxon>
        <taxon>Peptostreptococcales</taxon>
        <taxon>Filifactoraceae</taxon>
        <taxon>Acetoanaerobium</taxon>
    </lineage>
</organism>
<protein>
    <submittedName>
        <fullName evidence="1">Uncharacterized protein</fullName>
    </submittedName>
</protein>
<reference evidence="2" key="1">
    <citation type="submission" date="2017-02" db="EMBL/GenBank/DDBJ databases">
        <authorList>
            <person name="Varghese N."/>
            <person name="Submissions S."/>
        </authorList>
    </citation>
    <scope>NUCLEOTIDE SEQUENCE [LARGE SCALE GENOMIC DNA]</scope>
    <source>
        <strain evidence="2">ATCC 35199</strain>
    </source>
</reference>
<dbReference type="Proteomes" id="UP000243406">
    <property type="component" value="Unassembled WGS sequence"/>
</dbReference>
<dbReference type="AlphaFoldDB" id="A0A1T5BJR7"/>
<sequence>MVEAIVSPTPPQAGEDFNQYEVEGIKVYIDKGFEFTKEHAEVDLRGFLFLKEIILTNIKIVES</sequence>
<gene>
    <name evidence="1" type="ORF">SAMN02745120_1661</name>
</gene>
<evidence type="ECO:0000313" key="2">
    <source>
        <dbReference type="Proteomes" id="UP000243406"/>
    </source>
</evidence>
<evidence type="ECO:0000313" key="1">
    <source>
        <dbReference type="EMBL" id="SKB47250.1"/>
    </source>
</evidence>
<dbReference type="EMBL" id="FUYN01000003">
    <property type="protein sequence ID" value="SKB47250.1"/>
    <property type="molecule type" value="Genomic_DNA"/>
</dbReference>
<proteinExistence type="predicted"/>
<name>A0A1T5BJR7_9FIRM</name>
<keyword evidence="2" id="KW-1185">Reference proteome</keyword>
<accession>A0A1T5BJR7</accession>